<dbReference type="InterPro" id="IPR007052">
    <property type="entry name" value="CS_dom"/>
</dbReference>
<name>A0ABN7SUL9_OIKDI</name>
<feature type="compositionally biased region" description="Basic and acidic residues" evidence="1">
    <location>
        <begin position="166"/>
        <end position="188"/>
    </location>
</feature>
<dbReference type="PANTHER" id="PTHR46492:SF1">
    <property type="entry name" value="DYNEIN AXONEMAL ASSEMBLY FACTOR 4"/>
    <property type="match status" value="1"/>
</dbReference>
<feature type="domain" description="CS" evidence="2">
    <location>
        <begin position="3"/>
        <end position="88"/>
    </location>
</feature>
<evidence type="ECO:0000256" key="1">
    <source>
        <dbReference type="SAM" id="MobiDB-lite"/>
    </source>
</evidence>
<feature type="region of interest" description="Disordered" evidence="1">
    <location>
        <begin position="166"/>
        <end position="221"/>
    </location>
</feature>
<dbReference type="SUPFAM" id="SSF49764">
    <property type="entry name" value="HSP20-like chaperones"/>
    <property type="match status" value="1"/>
</dbReference>
<organism evidence="3 4">
    <name type="scientific">Oikopleura dioica</name>
    <name type="common">Tunicate</name>
    <dbReference type="NCBI Taxonomy" id="34765"/>
    <lineage>
        <taxon>Eukaryota</taxon>
        <taxon>Metazoa</taxon>
        <taxon>Chordata</taxon>
        <taxon>Tunicata</taxon>
        <taxon>Appendicularia</taxon>
        <taxon>Copelata</taxon>
        <taxon>Oikopleuridae</taxon>
        <taxon>Oikopleura</taxon>
    </lineage>
</organism>
<evidence type="ECO:0000313" key="3">
    <source>
        <dbReference type="EMBL" id="CAG5108036.1"/>
    </source>
</evidence>
<dbReference type="Gene3D" id="2.60.40.790">
    <property type="match status" value="1"/>
</dbReference>
<dbReference type="EMBL" id="OU015566">
    <property type="protein sequence ID" value="CAG5108036.1"/>
    <property type="molecule type" value="Genomic_DNA"/>
</dbReference>
<dbReference type="SUPFAM" id="SSF48452">
    <property type="entry name" value="TPR-like"/>
    <property type="match status" value="1"/>
</dbReference>
<gene>
    <name evidence="3" type="ORF">OKIOD_LOCUS12371</name>
</gene>
<keyword evidence="4" id="KW-1185">Reference proteome</keyword>
<evidence type="ECO:0000313" key="4">
    <source>
        <dbReference type="Proteomes" id="UP001158576"/>
    </source>
</evidence>
<dbReference type="PROSITE" id="PS51203">
    <property type="entry name" value="CS"/>
    <property type="match status" value="1"/>
</dbReference>
<dbReference type="Pfam" id="PF04969">
    <property type="entry name" value="CS"/>
    <property type="match status" value="1"/>
</dbReference>
<protein>
    <submittedName>
        <fullName evidence="3">Oidioi.mRNA.OKI2018_I69.chr1.g3606.t1.cds</fullName>
    </submittedName>
</protein>
<dbReference type="PANTHER" id="PTHR46492">
    <property type="entry name" value="DYNEIN ASSEMBLY FACTOR 4, AXONEMAL"/>
    <property type="match status" value="1"/>
</dbReference>
<dbReference type="Gene3D" id="1.25.40.10">
    <property type="entry name" value="Tetratricopeptide repeat domain"/>
    <property type="match status" value="1"/>
</dbReference>
<dbReference type="Proteomes" id="UP001158576">
    <property type="component" value="Chromosome 1"/>
</dbReference>
<dbReference type="InterPro" id="IPR011990">
    <property type="entry name" value="TPR-like_helical_dom_sf"/>
</dbReference>
<reference evidence="3 4" key="1">
    <citation type="submission" date="2021-04" db="EMBL/GenBank/DDBJ databases">
        <authorList>
            <person name="Bliznina A."/>
        </authorList>
    </citation>
    <scope>NUCLEOTIDE SEQUENCE [LARGE SCALE GENOMIC DNA]</scope>
</reference>
<accession>A0ABN7SUL9</accession>
<proteinExistence type="predicted"/>
<dbReference type="CDD" id="cd06463">
    <property type="entry name" value="p23_like"/>
    <property type="match status" value="1"/>
</dbReference>
<dbReference type="InterPro" id="IPR052004">
    <property type="entry name" value="Dynein_assembly_factor_4"/>
</dbReference>
<evidence type="ECO:0000259" key="2">
    <source>
        <dbReference type="PROSITE" id="PS51203"/>
    </source>
</evidence>
<dbReference type="InterPro" id="IPR008978">
    <property type="entry name" value="HSP20-like_chaperone"/>
</dbReference>
<sequence length="413" mass="47629">MPILINDFTWEQNDNFVIVNVNLPVGHVTSKAEVKVGEKMISVMSQTHLFRIALFRGINEEESTMKLHHQKIEFNLAKVDKIPWEDLTKKKSGKELTEMYIELLEQERKDIEAKGEARRIKFRADKDSSVHNQLAAEEVKRTERNQIKQFELDLISQKIKNEKFMQEAQAKKAEAEKQQAKKDENSGEKKKKSNSEIEFSDVKKEPTVSIRRSKMPPPRQRGKITVAFTERSFPTPLRESNKPEEDAWLQKQAAARKRVEYANGDLTEQDKEDGYLEGKAAKMVKNGDFQSAVNALTIASKMFPRKPSIYLLRSEANLGMQNAVRAAEDAARAFEMYQPPVPANLDERVKCHILRGSALRRLQMYTEALMDFVAAEKLKPKDEEIQQYCTDLRNIIQNNGGDDWKEEWETDLL</sequence>